<dbReference type="PATRIC" id="fig|989403.3.peg.612"/>
<protein>
    <recommendedName>
        <fullName evidence="4">Ig-like domain-containing protein</fullName>
    </recommendedName>
</protein>
<evidence type="ECO:0000313" key="2">
    <source>
        <dbReference type="EMBL" id="KZL21284.1"/>
    </source>
</evidence>
<dbReference type="OrthoDB" id="7856139at2"/>
<sequence length="183" mass="20175">MRVHSYLLVFLAAGLTGAHSAEQIDLPTCIAGDGKTPVPRWEVAATLSEAGEGTDKPFAYSVSYPPPAYHGFMGHLRVQLAELDELSCRAKSDQLKEATYQSGEPVPIVVSWLFDDNGPLKDMRAIEIYELPEFKQDGCWLDGVYQFVALEHDDTKPTEYTLNLVPVADVQKAGSFCRPIQEG</sequence>
<organism evidence="2 3">
    <name type="scientific">Pseudovibrio axinellae</name>
    <dbReference type="NCBI Taxonomy" id="989403"/>
    <lineage>
        <taxon>Bacteria</taxon>
        <taxon>Pseudomonadati</taxon>
        <taxon>Pseudomonadota</taxon>
        <taxon>Alphaproteobacteria</taxon>
        <taxon>Hyphomicrobiales</taxon>
        <taxon>Stappiaceae</taxon>
        <taxon>Pseudovibrio</taxon>
    </lineage>
</organism>
<dbReference type="EMBL" id="LMCB01000004">
    <property type="protein sequence ID" value="KZL21284.1"/>
    <property type="molecule type" value="Genomic_DNA"/>
</dbReference>
<proteinExistence type="predicted"/>
<keyword evidence="3" id="KW-1185">Reference proteome</keyword>
<evidence type="ECO:0000256" key="1">
    <source>
        <dbReference type="SAM" id="SignalP"/>
    </source>
</evidence>
<evidence type="ECO:0008006" key="4">
    <source>
        <dbReference type="Google" id="ProtNLM"/>
    </source>
</evidence>
<feature type="chain" id="PRO_5007828484" description="Ig-like domain-containing protein" evidence="1">
    <location>
        <begin position="21"/>
        <end position="183"/>
    </location>
</feature>
<name>A0A161VB22_9HYPH</name>
<dbReference type="RefSeq" id="WP_068001880.1">
    <property type="nucleotide sequence ID" value="NZ_FOFM01000005.1"/>
</dbReference>
<reference evidence="2 3" key="1">
    <citation type="journal article" date="2016" name="Front. Microbiol.">
        <title>Comparative Genomic Analysis Reveals a Diverse Repertoire of Genes Involved in Prokaryote-Eukaryote Interactions within the Pseudovibrio Genus.</title>
        <authorList>
            <person name="Romano S."/>
            <person name="Fernandez-Guerra A."/>
            <person name="Reen F.J."/>
            <person name="Glockner F.O."/>
            <person name="Crowley S.P."/>
            <person name="O'Sullivan O."/>
            <person name="Cotter P.D."/>
            <person name="Adams C."/>
            <person name="Dobson A.D."/>
            <person name="O'Gara F."/>
        </authorList>
    </citation>
    <scope>NUCLEOTIDE SEQUENCE [LARGE SCALE GENOMIC DNA]</scope>
    <source>
        <strain evidence="2 3">Ad2</strain>
    </source>
</reference>
<comment type="caution">
    <text evidence="2">The sequence shown here is derived from an EMBL/GenBank/DDBJ whole genome shotgun (WGS) entry which is preliminary data.</text>
</comment>
<feature type="signal peptide" evidence="1">
    <location>
        <begin position="1"/>
        <end position="20"/>
    </location>
</feature>
<keyword evidence="1" id="KW-0732">Signal</keyword>
<dbReference type="STRING" id="989403.SAMN05421798_105198"/>
<dbReference type="AlphaFoldDB" id="A0A161VB22"/>
<evidence type="ECO:0000313" key="3">
    <source>
        <dbReference type="Proteomes" id="UP000076577"/>
    </source>
</evidence>
<accession>A0A161VB22</accession>
<gene>
    <name evidence="2" type="ORF">PsAD2_00575</name>
</gene>
<dbReference type="Proteomes" id="UP000076577">
    <property type="component" value="Unassembled WGS sequence"/>
</dbReference>